<comment type="caution">
    <text evidence="5">The sequence shown here is derived from an EMBL/GenBank/DDBJ whole genome shotgun (WGS) entry which is preliminary data.</text>
</comment>
<reference evidence="5" key="1">
    <citation type="journal article" date="2023" name="Science">
        <title>Genome structures resolve the early diversification of teleost fishes.</title>
        <authorList>
            <person name="Parey E."/>
            <person name="Louis A."/>
            <person name="Montfort J."/>
            <person name="Bouchez O."/>
            <person name="Roques C."/>
            <person name="Iampietro C."/>
            <person name="Lluch J."/>
            <person name="Castinel A."/>
            <person name="Donnadieu C."/>
            <person name="Desvignes T."/>
            <person name="Floi Bucao C."/>
            <person name="Jouanno E."/>
            <person name="Wen M."/>
            <person name="Mejri S."/>
            <person name="Dirks R."/>
            <person name="Jansen H."/>
            <person name="Henkel C."/>
            <person name="Chen W.J."/>
            <person name="Zahm M."/>
            <person name="Cabau C."/>
            <person name="Klopp C."/>
            <person name="Thompson A.W."/>
            <person name="Robinson-Rechavi M."/>
            <person name="Braasch I."/>
            <person name="Lecointre G."/>
            <person name="Bobe J."/>
            <person name="Postlethwait J.H."/>
            <person name="Berthelot C."/>
            <person name="Roest Crollius H."/>
            <person name="Guiguen Y."/>
        </authorList>
    </citation>
    <scope>NUCLEOTIDE SEQUENCE</scope>
    <source>
        <strain evidence="5">WJC10195</strain>
    </source>
</reference>
<dbReference type="InterPro" id="IPR024079">
    <property type="entry name" value="MetalloPept_cat_dom_sf"/>
</dbReference>
<dbReference type="Pfam" id="PF01421">
    <property type="entry name" value="Reprolysin"/>
    <property type="match status" value="1"/>
</dbReference>
<dbReference type="OrthoDB" id="8945706at2759"/>
<keyword evidence="6" id="KW-1185">Reference proteome</keyword>
<evidence type="ECO:0000259" key="4">
    <source>
        <dbReference type="PROSITE" id="PS50215"/>
    </source>
</evidence>
<evidence type="ECO:0000313" key="5">
    <source>
        <dbReference type="EMBL" id="KAJ8381093.1"/>
    </source>
</evidence>
<evidence type="ECO:0000313" key="6">
    <source>
        <dbReference type="Proteomes" id="UP001152622"/>
    </source>
</evidence>
<dbReference type="SUPFAM" id="SSF55486">
    <property type="entry name" value="Metalloproteases ('zincins'), catalytic domain"/>
    <property type="match status" value="1"/>
</dbReference>
<name>A0A9Q1GCI9_SYNKA</name>
<evidence type="ECO:0000256" key="3">
    <source>
        <dbReference type="SAM" id="SignalP"/>
    </source>
</evidence>
<protein>
    <recommendedName>
        <fullName evidence="4">Peptidase M12B domain-containing protein</fullName>
    </recommendedName>
</protein>
<comment type="caution">
    <text evidence="2">Lacks conserved residue(s) required for the propagation of feature annotation.</text>
</comment>
<feature type="chain" id="PRO_5040164748" description="Peptidase M12B domain-containing protein" evidence="3">
    <location>
        <begin position="27"/>
        <end position="369"/>
    </location>
</feature>
<dbReference type="PROSITE" id="PS50215">
    <property type="entry name" value="ADAM_MEPRO"/>
    <property type="match status" value="1"/>
</dbReference>
<dbReference type="Pfam" id="PF01562">
    <property type="entry name" value="Pep_M12B_propep"/>
    <property type="match status" value="1"/>
</dbReference>
<dbReference type="AlphaFoldDB" id="A0A9Q1GCI9"/>
<dbReference type="InterPro" id="IPR002870">
    <property type="entry name" value="Peptidase_M12B_N"/>
</dbReference>
<dbReference type="EMBL" id="JAINUF010000001">
    <property type="protein sequence ID" value="KAJ8381093.1"/>
    <property type="molecule type" value="Genomic_DNA"/>
</dbReference>
<dbReference type="Proteomes" id="UP001152622">
    <property type="component" value="Chromosome 1"/>
</dbReference>
<evidence type="ECO:0000256" key="1">
    <source>
        <dbReference type="ARBA" id="ARBA00023157"/>
    </source>
</evidence>
<organism evidence="5 6">
    <name type="scientific">Synaphobranchus kaupii</name>
    <name type="common">Kaup's arrowtooth eel</name>
    <dbReference type="NCBI Taxonomy" id="118154"/>
    <lineage>
        <taxon>Eukaryota</taxon>
        <taxon>Metazoa</taxon>
        <taxon>Chordata</taxon>
        <taxon>Craniata</taxon>
        <taxon>Vertebrata</taxon>
        <taxon>Euteleostomi</taxon>
        <taxon>Actinopterygii</taxon>
        <taxon>Neopterygii</taxon>
        <taxon>Teleostei</taxon>
        <taxon>Anguilliformes</taxon>
        <taxon>Synaphobranchidae</taxon>
        <taxon>Synaphobranchus</taxon>
    </lineage>
</organism>
<dbReference type="PANTHER" id="PTHR11905:SF256">
    <property type="entry name" value="PEPTIDASE M12B DOMAIN-CONTAINING PROTEIN"/>
    <property type="match status" value="1"/>
</dbReference>
<dbReference type="PANTHER" id="PTHR11905">
    <property type="entry name" value="ADAM A DISINTEGRIN AND METALLOPROTEASE DOMAIN"/>
    <property type="match status" value="1"/>
</dbReference>
<feature type="domain" description="Peptidase M12B" evidence="4">
    <location>
        <begin position="257"/>
        <end position="369"/>
    </location>
</feature>
<dbReference type="InterPro" id="IPR001590">
    <property type="entry name" value="Peptidase_M12B"/>
</dbReference>
<dbReference type="Gene3D" id="3.40.390.10">
    <property type="entry name" value="Collagenase (Catalytic Domain)"/>
    <property type="match status" value="1"/>
</dbReference>
<sequence>MQCLLESRVLFLLNLVFILATGYVECFQPGDFHFPDTEQGNFIRSHPEFSVVRPEKVSRDGEFVSFSLTHHFNRGRSKRDLEATEKYVCYKVPYGGWNLTFNLSVNSHLLSNQYVLERRPGVFNGTQQQVPRDNACHLLGRVTNSSVHGTAAVSTCKGLKGFFSLPNGNFFIEPVQGYEANGENEFQHHVVYKSSAGTMRHRHQRSTESAGRQSVCGLKDTLEESLRVEREREEWEKEQMGPGGPRRIVQRSVSRERWVETMVVADSKLIEYHGSDNVESYIFTIMNMVTGIFHDASVGNAIHIILVRLILLQEDEKGLKIVHHADSTLTSFCTWQKNVNPQSDTHPAHHDVAVLVTRQDLSPQAPFLS</sequence>
<keyword evidence="1" id="KW-1015">Disulfide bond</keyword>
<proteinExistence type="predicted"/>
<gene>
    <name evidence="5" type="ORF">SKAU_G00018710</name>
</gene>
<dbReference type="GO" id="GO:0006508">
    <property type="term" value="P:proteolysis"/>
    <property type="evidence" value="ECO:0007669"/>
    <property type="project" value="InterPro"/>
</dbReference>
<dbReference type="GO" id="GO:0004222">
    <property type="term" value="F:metalloendopeptidase activity"/>
    <property type="evidence" value="ECO:0007669"/>
    <property type="project" value="InterPro"/>
</dbReference>
<feature type="signal peptide" evidence="3">
    <location>
        <begin position="1"/>
        <end position="26"/>
    </location>
</feature>
<accession>A0A9Q1GCI9</accession>
<keyword evidence="3" id="KW-0732">Signal</keyword>
<evidence type="ECO:0000256" key="2">
    <source>
        <dbReference type="PROSITE-ProRule" id="PRU00276"/>
    </source>
</evidence>